<name>A0ACA9PNP2_9GLOM</name>
<evidence type="ECO:0000313" key="1">
    <source>
        <dbReference type="EMBL" id="CAG8712986.1"/>
    </source>
</evidence>
<sequence length="135" mass="15297">YAATQNSEIMIEENDRHQITRLTLENSVDNLKSLQRKVLSRAQNPLRSGFQCICGEIKSNVEPHLSAAINTCYQQVFETKTEYSSLAAIGFENEDIIKELIADIESFSIFLQIFEKHNIVITSIGNIDEDKFNGV</sequence>
<evidence type="ECO:0000313" key="2">
    <source>
        <dbReference type="Proteomes" id="UP000789366"/>
    </source>
</evidence>
<gene>
    <name evidence="1" type="ORF">SPELUC_LOCUS11932</name>
</gene>
<dbReference type="EMBL" id="CAJVPW010026638">
    <property type="protein sequence ID" value="CAG8712986.1"/>
    <property type="molecule type" value="Genomic_DNA"/>
</dbReference>
<protein>
    <submittedName>
        <fullName evidence="1">5249_t:CDS:1</fullName>
    </submittedName>
</protein>
<keyword evidence="2" id="KW-1185">Reference proteome</keyword>
<feature type="non-terminal residue" evidence="1">
    <location>
        <position position="1"/>
    </location>
</feature>
<accession>A0ACA9PNP2</accession>
<reference evidence="1" key="1">
    <citation type="submission" date="2021-06" db="EMBL/GenBank/DDBJ databases">
        <authorList>
            <person name="Kallberg Y."/>
            <person name="Tangrot J."/>
            <person name="Rosling A."/>
        </authorList>
    </citation>
    <scope>NUCLEOTIDE SEQUENCE</scope>
    <source>
        <strain evidence="1">28 12/20/2015</strain>
    </source>
</reference>
<organism evidence="1 2">
    <name type="scientific">Cetraspora pellucida</name>
    <dbReference type="NCBI Taxonomy" id="1433469"/>
    <lineage>
        <taxon>Eukaryota</taxon>
        <taxon>Fungi</taxon>
        <taxon>Fungi incertae sedis</taxon>
        <taxon>Mucoromycota</taxon>
        <taxon>Glomeromycotina</taxon>
        <taxon>Glomeromycetes</taxon>
        <taxon>Diversisporales</taxon>
        <taxon>Gigasporaceae</taxon>
        <taxon>Cetraspora</taxon>
    </lineage>
</organism>
<dbReference type="Proteomes" id="UP000789366">
    <property type="component" value="Unassembled WGS sequence"/>
</dbReference>
<feature type="non-terminal residue" evidence="1">
    <location>
        <position position="135"/>
    </location>
</feature>
<proteinExistence type="predicted"/>
<comment type="caution">
    <text evidence="1">The sequence shown here is derived from an EMBL/GenBank/DDBJ whole genome shotgun (WGS) entry which is preliminary data.</text>
</comment>